<evidence type="ECO:0000256" key="1">
    <source>
        <dbReference type="ARBA" id="ARBA00009156"/>
    </source>
</evidence>
<dbReference type="InterPro" id="IPR050406">
    <property type="entry name" value="FGGY_Carb_Kinase"/>
</dbReference>
<dbReference type="PANTHER" id="PTHR43095:SF5">
    <property type="entry name" value="XYLULOSE KINASE"/>
    <property type="match status" value="1"/>
</dbReference>
<dbReference type="InterPro" id="IPR043129">
    <property type="entry name" value="ATPase_NBD"/>
</dbReference>
<dbReference type="SUPFAM" id="SSF53067">
    <property type="entry name" value="Actin-like ATPase domain"/>
    <property type="match status" value="2"/>
</dbReference>
<evidence type="ECO:0000256" key="2">
    <source>
        <dbReference type="ARBA" id="ARBA00022629"/>
    </source>
</evidence>
<evidence type="ECO:0000259" key="7">
    <source>
        <dbReference type="Pfam" id="PF02782"/>
    </source>
</evidence>
<protein>
    <submittedName>
        <fullName evidence="8">FGGY family carbohydrate kinase</fullName>
    </submittedName>
</protein>
<proteinExistence type="inferred from homology"/>
<sequence length="491" mass="52488">MKKSNVAGIDLSTRSCHVVIRDLETGELVRGATASFRTKTETNPRTWMEAYSSAVELAGGLDDVVAMSVAGQQHGFVGLGADGNVLRQAILWNDNRSKEDAEDLIRELGRGDVSEGRKLWADSVGSVPVSSLTVSKLRWFVDHEPQLFKRLCAIALPHDWLTWQLMGTDGSRDGLETKRDIRELVTDRSEASGTGYYCAEKNEYRNDLIDLAARSELSKKLVLPRVVGKAESVGELKAKGEAIVLGPGCADNAATALGLDLPPGEVCVSIGTSGVTSLVSDSPIKDRTGQVTGFADATGRYLPLVGMLNASRVLDDVALLLGMTLEELSRAALNAAPGAEGLVVIPYFAGERNPRLPEGMGAVLGVSSRNLTAPNLARAAYEGIVASVARGLSAFRRLGVEVTGITLVGGASRTPAMRRIAASVLGLPVSVPEYSAYSADGAARQAAWTYMGGDDPPAWTPRLRSQYQAKHDSFIIERFEEVAEKYLATVR</sequence>
<evidence type="ECO:0000313" key="9">
    <source>
        <dbReference type="Proteomes" id="UP001219297"/>
    </source>
</evidence>
<comment type="similarity">
    <text evidence="1 5">Belongs to the FGGY kinase family.</text>
</comment>
<dbReference type="PROSITE" id="PS00933">
    <property type="entry name" value="FGGY_KINASES_1"/>
    <property type="match status" value="1"/>
</dbReference>
<dbReference type="GO" id="GO:0016301">
    <property type="term" value="F:kinase activity"/>
    <property type="evidence" value="ECO:0007669"/>
    <property type="project" value="UniProtKB-KW"/>
</dbReference>
<dbReference type="CDD" id="cd07809">
    <property type="entry name" value="ASKHA_NBD_FGGY_BaXK-like"/>
    <property type="match status" value="1"/>
</dbReference>
<dbReference type="PANTHER" id="PTHR43095">
    <property type="entry name" value="SUGAR KINASE"/>
    <property type="match status" value="1"/>
</dbReference>
<gene>
    <name evidence="8" type="ORF">PWJ81_08270</name>
</gene>
<feature type="domain" description="Carbohydrate kinase FGGY C-terminal" evidence="7">
    <location>
        <begin position="268"/>
        <end position="449"/>
    </location>
</feature>
<evidence type="ECO:0000313" key="8">
    <source>
        <dbReference type="EMBL" id="MDE1657061.1"/>
    </source>
</evidence>
<evidence type="ECO:0000259" key="6">
    <source>
        <dbReference type="Pfam" id="PF00370"/>
    </source>
</evidence>
<dbReference type="PIRSF" id="PIRSF000538">
    <property type="entry name" value="GlpK"/>
    <property type="match status" value="1"/>
</dbReference>
<accession>A0ABT5VA39</accession>
<keyword evidence="9" id="KW-1185">Reference proteome</keyword>
<dbReference type="Pfam" id="PF00370">
    <property type="entry name" value="FGGY_N"/>
    <property type="match status" value="1"/>
</dbReference>
<comment type="caution">
    <text evidence="8">The sequence shown here is derived from an EMBL/GenBank/DDBJ whole genome shotgun (WGS) entry which is preliminary data.</text>
</comment>
<keyword evidence="4 5" id="KW-0418">Kinase</keyword>
<dbReference type="Gene3D" id="3.30.420.40">
    <property type="match status" value="2"/>
</dbReference>
<name>A0ABT5VA39_9ACTO</name>
<dbReference type="EMBL" id="JARBHI010000022">
    <property type="protein sequence ID" value="MDE1657061.1"/>
    <property type="molecule type" value="Genomic_DNA"/>
</dbReference>
<dbReference type="PROSITE" id="PS00445">
    <property type="entry name" value="FGGY_KINASES_2"/>
    <property type="match status" value="1"/>
</dbReference>
<evidence type="ECO:0000256" key="3">
    <source>
        <dbReference type="ARBA" id="ARBA00022679"/>
    </source>
</evidence>
<dbReference type="Proteomes" id="UP001219297">
    <property type="component" value="Unassembled WGS sequence"/>
</dbReference>
<reference evidence="8 9" key="1">
    <citation type="submission" date="2023-02" db="EMBL/GenBank/DDBJ databases">
        <title>Defining the Infant Male Urobiome and Moving Towards Mechanisms in Urobiome Research.</title>
        <authorList>
            <person name="Reasoner S."/>
            <person name="Flores V."/>
            <person name="Van Horn G."/>
            <person name="Morales G."/>
            <person name="Peard L."/>
            <person name="Abelson B."/>
            <person name="Manuel C."/>
            <person name="Lee J."/>
            <person name="Baker B."/>
            <person name="Williams T."/>
            <person name="Schmitz J."/>
            <person name="Clayton D."/>
            <person name="Hadjifrangiskou M."/>
        </authorList>
    </citation>
    <scope>NUCLEOTIDE SEQUENCE [LARGE SCALE GENOMIC DNA]</scope>
    <source>
        <strain evidence="8 9">AS1053</strain>
    </source>
</reference>
<keyword evidence="2" id="KW-0859">Xylose metabolism</keyword>
<dbReference type="InterPro" id="IPR000577">
    <property type="entry name" value="Carb_kinase_FGGY"/>
</dbReference>
<evidence type="ECO:0000256" key="4">
    <source>
        <dbReference type="ARBA" id="ARBA00022777"/>
    </source>
</evidence>
<dbReference type="InterPro" id="IPR018483">
    <property type="entry name" value="Carb_kinase_FGGY_CS"/>
</dbReference>
<dbReference type="InterPro" id="IPR018484">
    <property type="entry name" value="FGGY_N"/>
</dbReference>
<organism evidence="8 9">
    <name type="scientific">Actinotignum sanguinis</name>
    <dbReference type="NCBI Taxonomy" id="1445614"/>
    <lineage>
        <taxon>Bacteria</taxon>
        <taxon>Bacillati</taxon>
        <taxon>Actinomycetota</taxon>
        <taxon>Actinomycetes</taxon>
        <taxon>Actinomycetales</taxon>
        <taxon>Actinomycetaceae</taxon>
        <taxon>Actinotignum</taxon>
    </lineage>
</organism>
<feature type="domain" description="Carbohydrate kinase FGGY N-terminal" evidence="6">
    <location>
        <begin position="7"/>
        <end position="242"/>
    </location>
</feature>
<dbReference type="InterPro" id="IPR018485">
    <property type="entry name" value="FGGY_C"/>
</dbReference>
<keyword evidence="2" id="KW-0119">Carbohydrate metabolism</keyword>
<dbReference type="RefSeq" id="WP_274735236.1">
    <property type="nucleotide sequence ID" value="NZ_CAMXYX010000007.1"/>
</dbReference>
<dbReference type="Pfam" id="PF02782">
    <property type="entry name" value="FGGY_C"/>
    <property type="match status" value="1"/>
</dbReference>
<evidence type="ECO:0000256" key="5">
    <source>
        <dbReference type="RuleBase" id="RU003733"/>
    </source>
</evidence>
<keyword evidence="3 5" id="KW-0808">Transferase</keyword>